<proteinExistence type="predicted"/>
<dbReference type="EMBL" id="JBBAXC010000011">
    <property type="protein sequence ID" value="MEI5908164.1"/>
    <property type="molecule type" value="Genomic_DNA"/>
</dbReference>
<comment type="caution">
    <text evidence="2">The sequence shown here is derived from an EMBL/GenBank/DDBJ whole genome shotgun (WGS) entry which is preliminary data.</text>
</comment>
<dbReference type="GO" id="GO:0032259">
    <property type="term" value="P:methylation"/>
    <property type="evidence" value="ECO:0007669"/>
    <property type="project" value="UniProtKB-KW"/>
</dbReference>
<reference evidence="2 3" key="1">
    <citation type="journal article" date="2018" name="J. Microbiol.">
        <title>Bacillus spongiae sp. nov., isolated from sponge of Jeju Island.</title>
        <authorList>
            <person name="Lee G.E."/>
            <person name="Im W.T."/>
            <person name="Park J.S."/>
        </authorList>
    </citation>
    <scope>NUCLEOTIDE SEQUENCE [LARGE SCALE GENOMIC DNA]</scope>
    <source>
        <strain evidence="2 3">135PIL107-10</strain>
    </source>
</reference>
<dbReference type="InterPro" id="IPR029063">
    <property type="entry name" value="SAM-dependent_MTases_sf"/>
</dbReference>
<evidence type="ECO:0000313" key="3">
    <source>
        <dbReference type="Proteomes" id="UP001312865"/>
    </source>
</evidence>
<feature type="domain" description="Tellurite resistance methyltransferase TehB-like" evidence="1">
    <location>
        <begin position="30"/>
        <end position="136"/>
    </location>
</feature>
<dbReference type="EC" id="2.1.-.-" evidence="2"/>
<gene>
    <name evidence="2" type="ORF">WAK64_13980</name>
</gene>
<dbReference type="Pfam" id="PF03848">
    <property type="entry name" value="TehB"/>
    <property type="match status" value="1"/>
</dbReference>
<sequence length="218" mass="24905">MTGSKEIWNKKYSEVNQLWGLKPKATLTQYVNLISKEGKVLDLGMGEGRNALYLASLGFEVQGVDISDKAIQRCNRFAKEKGLLIDSHVRDLREFKIEKQSYSLIILSNVLNFFNDMEISEILHKAKNGLIAGGLIYINTFDISDPGYEKHKEKYKEISTNTFLNPITKNSMHYFTKSELEDHFNGYKPITSSQTFSLDLGHGEPHYHGIIELLLQKQ</sequence>
<protein>
    <submittedName>
        <fullName evidence="2">Class I SAM-dependent methyltransferase</fullName>
        <ecNumber evidence="2">2.1.-.-</ecNumber>
    </submittedName>
</protein>
<name>A0ABU8HGA3_9BACI</name>
<evidence type="ECO:0000313" key="2">
    <source>
        <dbReference type="EMBL" id="MEI5908164.1"/>
    </source>
</evidence>
<keyword evidence="2" id="KW-0808">Transferase</keyword>
<accession>A0ABU8HGA3</accession>
<keyword evidence="3" id="KW-1185">Reference proteome</keyword>
<dbReference type="PANTHER" id="PTHR43861">
    <property type="entry name" value="TRANS-ACONITATE 2-METHYLTRANSFERASE-RELATED"/>
    <property type="match status" value="1"/>
</dbReference>
<dbReference type="GO" id="GO:0008168">
    <property type="term" value="F:methyltransferase activity"/>
    <property type="evidence" value="ECO:0007669"/>
    <property type="project" value="UniProtKB-KW"/>
</dbReference>
<dbReference type="Gene3D" id="3.40.50.150">
    <property type="entry name" value="Vaccinia Virus protein VP39"/>
    <property type="match status" value="1"/>
</dbReference>
<keyword evidence="2" id="KW-0489">Methyltransferase</keyword>
<dbReference type="SUPFAM" id="SSF53335">
    <property type="entry name" value="S-adenosyl-L-methionine-dependent methyltransferases"/>
    <property type="match status" value="1"/>
</dbReference>
<organism evidence="2 3">
    <name type="scientific">Bacillus spongiae</name>
    <dbReference type="NCBI Taxonomy" id="2683610"/>
    <lineage>
        <taxon>Bacteria</taxon>
        <taxon>Bacillati</taxon>
        <taxon>Bacillota</taxon>
        <taxon>Bacilli</taxon>
        <taxon>Bacillales</taxon>
        <taxon>Bacillaceae</taxon>
        <taxon>Bacillus</taxon>
    </lineage>
</organism>
<dbReference type="Proteomes" id="UP001312865">
    <property type="component" value="Unassembled WGS sequence"/>
</dbReference>
<dbReference type="RefSeq" id="WP_336587604.1">
    <property type="nucleotide sequence ID" value="NZ_JBBAXC010000011.1"/>
</dbReference>
<evidence type="ECO:0000259" key="1">
    <source>
        <dbReference type="Pfam" id="PF03848"/>
    </source>
</evidence>
<dbReference type="CDD" id="cd02440">
    <property type="entry name" value="AdoMet_MTases"/>
    <property type="match status" value="1"/>
</dbReference>
<dbReference type="InterPro" id="IPR015985">
    <property type="entry name" value="TehB-like_dom"/>
</dbReference>